<comment type="caution">
    <text evidence="1">The sequence shown here is derived from an EMBL/GenBank/DDBJ whole genome shotgun (WGS) entry which is preliminary data.</text>
</comment>
<dbReference type="EMBL" id="QJJQ01000004">
    <property type="protein sequence ID" value="PXW88132.1"/>
    <property type="molecule type" value="Genomic_DNA"/>
</dbReference>
<protein>
    <recommendedName>
        <fullName evidence="3">Helix-turn-helix protein</fullName>
    </recommendedName>
</protein>
<evidence type="ECO:0000313" key="2">
    <source>
        <dbReference type="Proteomes" id="UP000247978"/>
    </source>
</evidence>
<evidence type="ECO:0008006" key="3">
    <source>
        <dbReference type="Google" id="ProtNLM"/>
    </source>
</evidence>
<dbReference type="Proteomes" id="UP000247978">
    <property type="component" value="Unassembled WGS sequence"/>
</dbReference>
<accession>A0A2V3W241</accession>
<proteinExistence type="predicted"/>
<evidence type="ECO:0000313" key="1">
    <source>
        <dbReference type="EMBL" id="PXW88132.1"/>
    </source>
</evidence>
<keyword evidence="2" id="KW-1185">Reference proteome</keyword>
<reference evidence="1 2" key="1">
    <citation type="submission" date="2018-05" db="EMBL/GenBank/DDBJ databases">
        <title>Genomic Encyclopedia of Type Strains, Phase IV (KMG-IV): sequencing the most valuable type-strain genomes for metagenomic binning, comparative biology and taxonomic classification.</title>
        <authorList>
            <person name="Goeker M."/>
        </authorList>
    </citation>
    <scope>NUCLEOTIDE SEQUENCE [LARGE SCALE GENOMIC DNA]</scope>
    <source>
        <strain evidence="1 2">DSM 28556</strain>
    </source>
</reference>
<gene>
    <name evidence="1" type="ORF">DFR56_104300</name>
</gene>
<dbReference type="AlphaFoldDB" id="A0A2V3W241"/>
<organism evidence="1 2">
    <name type="scientific">Pseudogracilibacillus auburnensis</name>
    <dbReference type="NCBI Taxonomy" id="1494959"/>
    <lineage>
        <taxon>Bacteria</taxon>
        <taxon>Bacillati</taxon>
        <taxon>Bacillota</taxon>
        <taxon>Bacilli</taxon>
        <taxon>Bacillales</taxon>
        <taxon>Bacillaceae</taxon>
        <taxon>Pseudogracilibacillus</taxon>
    </lineage>
</organism>
<sequence length="129" mass="15015">MQHKAYKFRSIPLKANDYTMGCARFVYHHLLCLWHMAYSEIGKGLSYNQCLAMVPKMKRVEEMEWLKEVDGIALQSYTTKYVNQNISIDGNLLKFSKIGHVTFAKSRKPIPNVKRKIIKNRRNYGDSLG</sequence>
<name>A0A2V3W241_9BACI</name>